<evidence type="ECO:0000256" key="1">
    <source>
        <dbReference type="ARBA" id="ARBA00012513"/>
    </source>
</evidence>
<feature type="domain" description="Protein kinase" evidence="12">
    <location>
        <begin position="12"/>
        <end position="279"/>
    </location>
</feature>
<evidence type="ECO:0000259" key="13">
    <source>
        <dbReference type="PROSITE" id="PS51178"/>
    </source>
</evidence>
<comment type="catalytic activity">
    <reaction evidence="8">
        <text>L-threonyl-[protein] + ATP = O-phospho-L-threonyl-[protein] + ADP + H(+)</text>
        <dbReference type="Rhea" id="RHEA:46608"/>
        <dbReference type="Rhea" id="RHEA-COMP:11060"/>
        <dbReference type="Rhea" id="RHEA-COMP:11605"/>
        <dbReference type="ChEBI" id="CHEBI:15378"/>
        <dbReference type="ChEBI" id="CHEBI:30013"/>
        <dbReference type="ChEBI" id="CHEBI:30616"/>
        <dbReference type="ChEBI" id="CHEBI:61977"/>
        <dbReference type="ChEBI" id="CHEBI:456216"/>
        <dbReference type="EC" id="2.7.11.1"/>
    </reaction>
</comment>
<feature type="binding site" evidence="10">
    <location>
        <position position="41"/>
    </location>
    <ligand>
        <name>ATP</name>
        <dbReference type="ChEBI" id="CHEBI:30616"/>
    </ligand>
</feature>
<dbReference type="Pfam" id="PF00069">
    <property type="entry name" value="Pkinase"/>
    <property type="match status" value="1"/>
</dbReference>
<dbReference type="PROSITE" id="PS50011">
    <property type="entry name" value="PROTEIN_KINASE_DOM"/>
    <property type="match status" value="1"/>
</dbReference>
<evidence type="ECO:0000256" key="7">
    <source>
        <dbReference type="ARBA" id="ARBA00022840"/>
    </source>
</evidence>
<dbReference type="Gene3D" id="3.30.200.20">
    <property type="entry name" value="Phosphorylase Kinase, domain 1"/>
    <property type="match status" value="1"/>
</dbReference>
<dbReference type="Pfam" id="PF03793">
    <property type="entry name" value="PASTA"/>
    <property type="match status" value="2"/>
</dbReference>
<dbReference type="SMART" id="SM00740">
    <property type="entry name" value="PASTA"/>
    <property type="match status" value="2"/>
</dbReference>
<evidence type="ECO:0000313" key="15">
    <source>
        <dbReference type="Proteomes" id="UP000198867"/>
    </source>
</evidence>
<keyword evidence="7 10" id="KW-0067">ATP-binding</keyword>
<dbReference type="NCBIfam" id="NF033483">
    <property type="entry name" value="PknB_PASTA_kin"/>
    <property type="match status" value="1"/>
</dbReference>
<sequence>MADEQRLLAGRYLVGDLIGRGGMANVFRGTDTKLGRTVAIKILKPDLANDPAFRTRFRQEAQAASRMAHPTIVRVFDAGEETVKQGDRVSREPFIVMEYVHGRTLKTVIAEGPMESARAVAIAEGILTALEYSHRAGVVHRDIKPGNVMITPDEQVKVMDFGIARAVSDSSSTVAQTTAILGTASYFSPEQAKGEVVDARTDLYSTAVVLFEMLTGRAPFRGDTAVAVAYQHVSETAVRPSSVNRKVSPALDHVVMRGLAKDRFERYQTAADFRDDLAVAAAGKIPAHHNDDAGTALFGPSPTAASRTEQALRQLTSDDTVTRTQRRPPVVWIWAGIASIAVVLVAVMIWVMSLSQAPVLQTESRPIPDLVGVSEESAINTLTDLDLVASVVTEESATVDEGLVIRTDPNKDSRVLPKDVVRLYVSLGAARVTVPDVTNKTTEQAQADLAAVGLASGSISKQNSPDRAAGSVISTNPAAATEVAEGSTINLVVSSGLVTIKDVRAQSLEVATDLMQDPAIGLTVLPVPDPACAALPGNPVTAQSLAPGDVPQRSMIELTYCSG</sequence>
<dbReference type="CDD" id="cd06577">
    <property type="entry name" value="PASTA_pknB"/>
    <property type="match status" value="2"/>
</dbReference>
<evidence type="ECO:0000313" key="14">
    <source>
        <dbReference type="EMBL" id="SFN43078.1"/>
    </source>
</evidence>
<keyword evidence="11" id="KW-0472">Membrane</keyword>
<organism evidence="14 15">
    <name type="scientific">Mycetocola miduiensis</name>
    <dbReference type="NCBI Taxonomy" id="995034"/>
    <lineage>
        <taxon>Bacteria</taxon>
        <taxon>Bacillati</taxon>
        <taxon>Actinomycetota</taxon>
        <taxon>Actinomycetes</taxon>
        <taxon>Micrococcales</taxon>
        <taxon>Microbacteriaceae</taxon>
        <taxon>Mycetocola</taxon>
    </lineage>
</organism>
<reference evidence="15" key="1">
    <citation type="submission" date="2016-10" db="EMBL/GenBank/DDBJ databases">
        <authorList>
            <person name="Varghese N."/>
            <person name="Submissions S."/>
        </authorList>
    </citation>
    <scope>NUCLEOTIDE SEQUENCE [LARGE SCALE GENOMIC DNA]</scope>
    <source>
        <strain evidence="15">CGMCC 1.11101</strain>
    </source>
</reference>
<keyword evidence="11" id="KW-0812">Transmembrane</keyword>
<dbReference type="EMBL" id="FOVM01000001">
    <property type="protein sequence ID" value="SFN43078.1"/>
    <property type="molecule type" value="Genomic_DNA"/>
</dbReference>
<dbReference type="Gene3D" id="1.10.510.10">
    <property type="entry name" value="Transferase(Phosphotransferase) domain 1"/>
    <property type="match status" value="1"/>
</dbReference>
<dbReference type="PROSITE" id="PS51178">
    <property type="entry name" value="PASTA"/>
    <property type="match status" value="2"/>
</dbReference>
<dbReference type="Proteomes" id="UP000198867">
    <property type="component" value="Unassembled WGS sequence"/>
</dbReference>
<proteinExistence type="predicted"/>
<dbReference type="Gene3D" id="3.30.10.20">
    <property type="match status" value="2"/>
</dbReference>
<dbReference type="InterPro" id="IPR011009">
    <property type="entry name" value="Kinase-like_dom_sf"/>
</dbReference>
<dbReference type="PANTHER" id="PTHR43289:SF6">
    <property type="entry name" value="SERINE_THREONINE-PROTEIN KINASE NEKL-3"/>
    <property type="match status" value="1"/>
</dbReference>
<dbReference type="PANTHER" id="PTHR43289">
    <property type="entry name" value="MITOGEN-ACTIVATED PROTEIN KINASE KINASE KINASE 20-RELATED"/>
    <property type="match status" value="1"/>
</dbReference>
<evidence type="ECO:0000256" key="8">
    <source>
        <dbReference type="ARBA" id="ARBA00047899"/>
    </source>
</evidence>
<feature type="domain" description="PASTA" evidence="13">
    <location>
        <begin position="361"/>
        <end position="427"/>
    </location>
</feature>
<evidence type="ECO:0000256" key="4">
    <source>
        <dbReference type="ARBA" id="ARBA00022737"/>
    </source>
</evidence>
<dbReference type="GO" id="GO:0004674">
    <property type="term" value="F:protein serine/threonine kinase activity"/>
    <property type="evidence" value="ECO:0007669"/>
    <property type="project" value="UniProtKB-KW"/>
</dbReference>
<dbReference type="RefSeq" id="WP_090708645.1">
    <property type="nucleotide sequence ID" value="NZ_FOVM01000001.1"/>
</dbReference>
<dbReference type="CDD" id="cd14014">
    <property type="entry name" value="STKc_PknB_like"/>
    <property type="match status" value="1"/>
</dbReference>
<evidence type="ECO:0000256" key="5">
    <source>
        <dbReference type="ARBA" id="ARBA00022741"/>
    </source>
</evidence>
<dbReference type="PROSITE" id="PS00108">
    <property type="entry name" value="PROTEIN_KINASE_ST"/>
    <property type="match status" value="1"/>
</dbReference>
<dbReference type="OrthoDB" id="9762169at2"/>
<evidence type="ECO:0000256" key="2">
    <source>
        <dbReference type="ARBA" id="ARBA00022527"/>
    </source>
</evidence>
<keyword evidence="15" id="KW-1185">Reference proteome</keyword>
<dbReference type="InterPro" id="IPR005543">
    <property type="entry name" value="PASTA_dom"/>
</dbReference>
<gene>
    <name evidence="14" type="ORF">SAMN05216219_0608</name>
</gene>
<keyword evidence="4" id="KW-0677">Repeat</keyword>
<dbReference type="InterPro" id="IPR008271">
    <property type="entry name" value="Ser/Thr_kinase_AS"/>
</dbReference>
<dbReference type="SUPFAM" id="SSF56112">
    <property type="entry name" value="Protein kinase-like (PK-like)"/>
    <property type="match status" value="1"/>
</dbReference>
<name>A0A1I4YYM7_9MICO</name>
<keyword evidence="2 14" id="KW-0723">Serine/threonine-protein kinase</keyword>
<feature type="transmembrane region" description="Helical" evidence="11">
    <location>
        <begin position="331"/>
        <end position="351"/>
    </location>
</feature>
<evidence type="ECO:0000256" key="9">
    <source>
        <dbReference type="ARBA" id="ARBA00048679"/>
    </source>
</evidence>
<evidence type="ECO:0000256" key="6">
    <source>
        <dbReference type="ARBA" id="ARBA00022777"/>
    </source>
</evidence>
<dbReference type="FunFam" id="3.30.200.20:FF:000035">
    <property type="entry name" value="Serine/threonine protein kinase Stk1"/>
    <property type="match status" value="1"/>
</dbReference>
<dbReference type="FunFam" id="1.10.510.10:FF:000021">
    <property type="entry name" value="Serine/threonine protein kinase"/>
    <property type="match status" value="1"/>
</dbReference>
<dbReference type="InterPro" id="IPR000719">
    <property type="entry name" value="Prot_kinase_dom"/>
</dbReference>
<dbReference type="InterPro" id="IPR017441">
    <property type="entry name" value="Protein_kinase_ATP_BS"/>
</dbReference>
<evidence type="ECO:0000256" key="3">
    <source>
        <dbReference type="ARBA" id="ARBA00022679"/>
    </source>
</evidence>
<dbReference type="AlphaFoldDB" id="A0A1I4YYM7"/>
<evidence type="ECO:0000256" key="10">
    <source>
        <dbReference type="PROSITE-ProRule" id="PRU10141"/>
    </source>
</evidence>
<keyword evidence="6 14" id="KW-0418">Kinase</keyword>
<dbReference type="EC" id="2.7.11.1" evidence="1"/>
<dbReference type="SMART" id="SM00220">
    <property type="entry name" value="S_TKc"/>
    <property type="match status" value="1"/>
</dbReference>
<keyword evidence="3" id="KW-0808">Transferase</keyword>
<comment type="catalytic activity">
    <reaction evidence="9">
        <text>L-seryl-[protein] + ATP = O-phospho-L-seryl-[protein] + ADP + H(+)</text>
        <dbReference type="Rhea" id="RHEA:17989"/>
        <dbReference type="Rhea" id="RHEA-COMP:9863"/>
        <dbReference type="Rhea" id="RHEA-COMP:11604"/>
        <dbReference type="ChEBI" id="CHEBI:15378"/>
        <dbReference type="ChEBI" id="CHEBI:29999"/>
        <dbReference type="ChEBI" id="CHEBI:30616"/>
        <dbReference type="ChEBI" id="CHEBI:83421"/>
        <dbReference type="ChEBI" id="CHEBI:456216"/>
        <dbReference type="EC" id="2.7.11.1"/>
    </reaction>
</comment>
<dbReference type="GO" id="GO:0005524">
    <property type="term" value="F:ATP binding"/>
    <property type="evidence" value="ECO:0007669"/>
    <property type="project" value="UniProtKB-UniRule"/>
</dbReference>
<keyword evidence="11" id="KW-1133">Transmembrane helix</keyword>
<evidence type="ECO:0000256" key="11">
    <source>
        <dbReference type="SAM" id="Phobius"/>
    </source>
</evidence>
<dbReference type="PROSITE" id="PS00107">
    <property type="entry name" value="PROTEIN_KINASE_ATP"/>
    <property type="match status" value="1"/>
</dbReference>
<protein>
    <recommendedName>
        <fullName evidence="1">non-specific serine/threonine protein kinase</fullName>
        <ecNumber evidence="1">2.7.11.1</ecNumber>
    </recommendedName>
</protein>
<feature type="domain" description="PASTA" evidence="13">
    <location>
        <begin position="428"/>
        <end position="495"/>
    </location>
</feature>
<accession>A0A1I4YYM7</accession>
<evidence type="ECO:0000259" key="12">
    <source>
        <dbReference type="PROSITE" id="PS50011"/>
    </source>
</evidence>
<dbReference type="GO" id="GO:0045717">
    <property type="term" value="P:negative regulation of fatty acid biosynthetic process"/>
    <property type="evidence" value="ECO:0007669"/>
    <property type="project" value="UniProtKB-ARBA"/>
</dbReference>
<dbReference type="STRING" id="995034.SAMN05216219_0608"/>
<keyword evidence="5 10" id="KW-0547">Nucleotide-binding</keyword>